<accession>A0A4S2KNE1</accession>
<protein>
    <submittedName>
        <fullName evidence="1">Uncharacterized protein</fullName>
    </submittedName>
</protein>
<organism evidence="1 2">
    <name type="scientific">Temnothorax longispinosus</name>
    <dbReference type="NCBI Taxonomy" id="300112"/>
    <lineage>
        <taxon>Eukaryota</taxon>
        <taxon>Metazoa</taxon>
        <taxon>Ecdysozoa</taxon>
        <taxon>Arthropoda</taxon>
        <taxon>Hexapoda</taxon>
        <taxon>Insecta</taxon>
        <taxon>Pterygota</taxon>
        <taxon>Neoptera</taxon>
        <taxon>Endopterygota</taxon>
        <taxon>Hymenoptera</taxon>
        <taxon>Apocrita</taxon>
        <taxon>Aculeata</taxon>
        <taxon>Formicoidea</taxon>
        <taxon>Formicidae</taxon>
        <taxon>Myrmicinae</taxon>
        <taxon>Temnothorax</taxon>
    </lineage>
</organism>
<dbReference type="Proteomes" id="UP000310200">
    <property type="component" value="Unassembled WGS sequence"/>
</dbReference>
<proteinExistence type="predicted"/>
<evidence type="ECO:0000313" key="2">
    <source>
        <dbReference type="Proteomes" id="UP000310200"/>
    </source>
</evidence>
<sequence>MSYLPLDRTSRVRSCVSGKLRRRVAKARGDRKVRLTPFSTGEDPFRRRREEGPTMDMSEDCWDHVGLLQEVSAEPPPPPSASDFLIQHQELGMNERIGKFKKKISVASARQRRVQGPGPLPLRLSHIPVPTVRSSPVSRGTCISAAPNGAQIHLRYRSPYLASFLPPRRVRLPLRLSHIPVPTVRSSPVSRGTCTSAAPNGAQIHLRYRSPYLASFLPPRRVVKNVDRDEGIKAMEHVACSARSCRTSEASIRGAVERSHERFAKHRIRGALKEFQFVAES</sequence>
<reference evidence="1 2" key="1">
    <citation type="journal article" date="2019" name="Philos. Trans. R. Soc. Lond., B, Biol. Sci.">
        <title>Ant behaviour and brain gene expression of defending hosts depend on the ecological success of the intruding social parasite.</title>
        <authorList>
            <person name="Kaur R."/>
            <person name="Stoldt M."/>
            <person name="Jongepier E."/>
            <person name="Feldmeyer B."/>
            <person name="Menzel F."/>
            <person name="Bornberg-Bauer E."/>
            <person name="Foitzik S."/>
        </authorList>
    </citation>
    <scope>NUCLEOTIDE SEQUENCE [LARGE SCALE GENOMIC DNA]</scope>
    <source>
        <tissue evidence="1">Whole body</tissue>
    </source>
</reference>
<dbReference type="AlphaFoldDB" id="A0A4S2KNE1"/>
<gene>
    <name evidence="1" type="ORF">DBV15_03166</name>
</gene>
<name>A0A4S2KNE1_9HYME</name>
<keyword evidence="2" id="KW-1185">Reference proteome</keyword>
<evidence type="ECO:0000313" key="1">
    <source>
        <dbReference type="EMBL" id="TGZ51245.1"/>
    </source>
</evidence>
<comment type="caution">
    <text evidence="1">The sequence shown here is derived from an EMBL/GenBank/DDBJ whole genome shotgun (WGS) entry which is preliminary data.</text>
</comment>
<dbReference type="EMBL" id="QBLH01001744">
    <property type="protein sequence ID" value="TGZ51245.1"/>
    <property type="molecule type" value="Genomic_DNA"/>
</dbReference>